<evidence type="ECO:0000313" key="1">
    <source>
        <dbReference type="EMBL" id="KAI3742969.1"/>
    </source>
</evidence>
<name>A0ACB9D8M9_9ASTR</name>
<dbReference type="EMBL" id="CM042037">
    <property type="protein sequence ID" value="KAI3742969.1"/>
    <property type="molecule type" value="Genomic_DNA"/>
</dbReference>
<proteinExistence type="predicted"/>
<protein>
    <submittedName>
        <fullName evidence="1">Uncharacterized protein</fullName>
    </submittedName>
</protein>
<reference evidence="2" key="1">
    <citation type="journal article" date="2022" name="Mol. Ecol. Resour.">
        <title>The genomes of chicory, endive, great burdock and yacon provide insights into Asteraceae palaeo-polyploidization history and plant inulin production.</title>
        <authorList>
            <person name="Fan W."/>
            <person name="Wang S."/>
            <person name="Wang H."/>
            <person name="Wang A."/>
            <person name="Jiang F."/>
            <person name="Liu H."/>
            <person name="Zhao H."/>
            <person name="Xu D."/>
            <person name="Zhang Y."/>
        </authorList>
    </citation>
    <scope>NUCLEOTIDE SEQUENCE [LARGE SCALE GENOMIC DNA]</scope>
    <source>
        <strain evidence="2">cv. Yunnan</strain>
    </source>
</reference>
<reference evidence="1 2" key="2">
    <citation type="journal article" date="2022" name="Mol. Ecol. Resour.">
        <title>The genomes of chicory, endive, great burdock and yacon provide insights into Asteraceae paleo-polyploidization history and plant inulin production.</title>
        <authorList>
            <person name="Fan W."/>
            <person name="Wang S."/>
            <person name="Wang H."/>
            <person name="Wang A."/>
            <person name="Jiang F."/>
            <person name="Liu H."/>
            <person name="Zhao H."/>
            <person name="Xu D."/>
            <person name="Zhang Y."/>
        </authorList>
    </citation>
    <scope>NUCLEOTIDE SEQUENCE [LARGE SCALE GENOMIC DNA]</scope>
    <source>
        <strain evidence="2">cv. Yunnan</strain>
        <tissue evidence="1">Leaves</tissue>
    </source>
</reference>
<evidence type="ECO:0000313" key="2">
    <source>
        <dbReference type="Proteomes" id="UP001056120"/>
    </source>
</evidence>
<dbReference type="Proteomes" id="UP001056120">
    <property type="component" value="Linkage Group LG20"/>
</dbReference>
<accession>A0ACB9D8M9</accession>
<comment type="caution">
    <text evidence="1">The sequence shown here is derived from an EMBL/GenBank/DDBJ whole genome shotgun (WGS) entry which is preliminary data.</text>
</comment>
<organism evidence="1 2">
    <name type="scientific">Smallanthus sonchifolius</name>
    <dbReference type="NCBI Taxonomy" id="185202"/>
    <lineage>
        <taxon>Eukaryota</taxon>
        <taxon>Viridiplantae</taxon>
        <taxon>Streptophyta</taxon>
        <taxon>Embryophyta</taxon>
        <taxon>Tracheophyta</taxon>
        <taxon>Spermatophyta</taxon>
        <taxon>Magnoliopsida</taxon>
        <taxon>eudicotyledons</taxon>
        <taxon>Gunneridae</taxon>
        <taxon>Pentapetalae</taxon>
        <taxon>asterids</taxon>
        <taxon>campanulids</taxon>
        <taxon>Asterales</taxon>
        <taxon>Asteraceae</taxon>
        <taxon>Asteroideae</taxon>
        <taxon>Heliantheae alliance</taxon>
        <taxon>Millerieae</taxon>
        <taxon>Smallanthus</taxon>
    </lineage>
</organism>
<keyword evidence="2" id="KW-1185">Reference proteome</keyword>
<sequence>MRQKALTSVPGLGRKRKVHKLVSSRNGDDQGSSMKRTKTSSQKEMFDNCGSSPKRCFSGAVQVRKGTLTPKTKKVIKTTRTCGIKGLYGKSKCSLSMKTFVDVANDDSDSDEDYNEEDDDDDLYSSCRRSKASKYKGKHAGASNGKLNSKNKGDSNKKESSNKEQCTTTNNREDNLEEEELTDGGNKSKQNDFNSSSHDVRISRSRRCVSNRNKLVENDQFYCLWIDDDEANEYGTEYDVDEEEEQDDDDDDDFDADEDENVFSTSMELHELNNVKTKGSMERRRVEKDVDFIEEKKQMSFVKFNPSRSSSSNDTIMKRRNKDTGDCSSPSSGGTPSTVINIKDQKNGNEHSKCHQCKRNDRKIVVPCIKCNKMLYCIQCIRQWYPQLSEEEIAELCPYCRGNCNCNLCLHSNLKMSSIDLTDAEKLQHLHYVIYSLLPFLRQIREEQNKEIAVEACIRGVSESSVIVGQTSCFTDERVYCNHCSTSIIDLHRSCPKCSYELCLSCCHEIRNTGLLGQRKVDFRYLNRGFDYIHGGDPLQNSLHIDSPDSHCDSEVKWVAKDDGSLFCAPKEMGGCGDCLLELNHILQEDWLSRLESKAEFMLNKFKIEQPNIMTNSFTTGGKTYLEAANREESNDNYLYYPASKEVLSGEELIRFRHHLAKGEPVIVRNVLDQTPGLSWEPTVMWRALCEHVDPNVTSKMSQVKAIDCLAGCEVEISTRKFFKGYAEGRQYVNSWPEMLKLKDWPPSDKFEDLLPRHCDEFISALPFRVCTDPRAGFLNLAVKLPPGVLKPDMGPKTYIAYGMGEELGRGDSVTKLHCDMSDAVNILTHTAEVSMSDNQKLAIQELKRRHRAQDKREKNGTLTLVEEEESNNNVSSINKEAVKCNQSSDVSLDFDPQEDADDETASALWDIFRREDATKLQEYLLKHSKEFRHTYCCPVEQVYHPIHDQTFYLTLEHKGRLKEEYGIEPWTFEQSLGEAVFIPAGCPHQVRNLKSCTKVAVDFVSPENIQQCIRLTEEFRKLPVNHKAKEDKLEVKKMIIYAMHQAVVDFEELSRQEDIISNMT</sequence>
<gene>
    <name evidence="1" type="ORF">L1987_60669</name>
</gene>